<gene>
    <name evidence="1" type="ORF">AWR27_01910</name>
</gene>
<sequence>MTSTRTVLRTGQVAASIRPNQSGTTGNGKLGKELVQAAWTGNELAVKALLTQGADVFYQDSDGFRAIDRARDNGHRTIVTLLLEAEKAKK</sequence>
<dbReference type="EMBL" id="CP014263">
    <property type="protein sequence ID" value="AQG78209.1"/>
    <property type="molecule type" value="Genomic_DNA"/>
</dbReference>
<dbReference type="KEGG" id="smon:AWR27_01910"/>
<dbReference type="AlphaFoldDB" id="A0A1P9WS68"/>
<protein>
    <submittedName>
        <fullName evidence="1">Uncharacterized protein</fullName>
    </submittedName>
</protein>
<dbReference type="Gene3D" id="1.25.40.20">
    <property type="entry name" value="Ankyrin repeat-containing domain"/>
    <property type="match status" value="1"/>
</dbReference>
<proteinExistence type="predicted"/>
<dbReference type="InterPro" id="IPR036770">
    <property type="entry name" value="Ankyrin_rpt-contain_sf"/>
</dbReference>
<dbReference type="SUPFAM" id="SSF48403">
    <property type="entry name" value="Ankyrin repeat"/>
    <property type="match status" value="1"/>
</dbReference>
<evidence type="ECO:0000313" key="1">
    <source>
        <dbReference type="EMBL" id="AQG78209.1"/>
    </source>
</evidence>
<evidence type="ECO:0000313" key="2">
    <source>
        <dbReference type="Proteomes" id="UP000187941"/>
    </source>
</evidence>
<keyword evidence="2" id="KW-1185">Reference proteome</keyword>
<accession>A0A1P9WS68</accession>
<name>A0A1P9WS68_9BACT</name>
<reference evidence="1 2" key="1">
    <citation type="submission" date="2016-01" db="EMBL/GenBank/DDBJ databases">
        <authorList>
            <person name="Oliw E.H."/>
        </authorList>
    </citation>
    <scope>NUCLEOTIDE SEQUENCE [LARGE SCALE GENOMIC DNA]</scope>
    <source>
        <strain evidence="1 2">DY10</strain>
    </source>
</reference>
<dbReference type="Proteomes" id="UP000187941">
    <property type="component" value="Chromosome"/>
</dbReference>
<organism evidence="1 2">
    <name type="scientific">Spirosoma montaniterrae</name>
    <dbReference type="NCBI Taxonomy" id="1178516"/>
    <lineage>
        <taxon>Bacteria</taxon>
        <taxon>Pseudomonadati</taxon>
        <taxon>Bacteroidota</taxon>
        <taxon>Cytophagia</taxon>
        <taxon>Cytophagales</taxon>
        <taxon>Cytophagaceae</taxon>
        <taxon>Spirosoma</taxon>
    </lineage>
</organism>
<dbReference type="STRING" id="1178516.AWR27_01910"/>